<comment type="caution">
    <text evidence="2">The sequence shown here is derived from an EMBL/GenBank/DDBJ whole genome shotgun (WGS) entry which is preliminary data.</text>
</comment>
<accession>A0A4Y7T6Y7</accession>
<feature type="compositionally biased region" description="Basic and acidic residues" evidence="1">
    <location>
        <begin position="116"/>
        <end position="142"/>
    </location>
</feature>
<reference evidence="2 3" key="1">
    <citation type="journal article" date="2019" name="Nat. Ecol. Evol.">
        <title>Megaphylogeny resolves global patterns of mushroom evolution.</title>
        <authorList>
            <person name="Varga T."/>
            <person name="Krizsan K."/>
            <person name="Foldi C."/>
            <person name="Dima B."/>
            <person name="Sanchez-Garcia M."/>
            <person name="Sanchez-Ramirez S."/>
            <person name="Szollosi G.J."/>
            <person name="Szarkandi J.G."/>
            <person name="Papp V."/>
            <person name="Albert L."/>
            <person name="Andreopoulos W."/>
            <person name="Angelini C."/>
            <person name="Antonin V."/>
            <person name="Barry K.W."/>
            <person name="Bougher N.L."/>
            <person name="Buchanan P."/>
            <person name="Buyck B."/>
            <person name="Bense V."/>
            <person name="Catcheside P."/>
            <person name="Chovatia M."/>
            <person name="Cooper J."/>
            <person name="Damon W."/>
            <person name="Desjardin D."/>
            <person name="Finy P."/>
            <person name="Geml J."/>
            <person name="Haridas S."/>
            <person name="Hughes K."/>
            <person name="Justo A."/>
            <person name="Karasinski D."/>
            <person name="Kautmanova I."/>
            <person name="Kiss B."/>
            <person name="Kocsube S."/>
            <person name="Kotiranta H."/>
            <person name="LaButti K.M."/>
            <person name="Lechner B.E."/>
            <person name="Liimatainen K."/>
            <person name="Lipzen A."/>
            <person name="Lukacs Z."/>
            <person name="Mihaltcheva S."/>
            <person name="Morgado L.N."/>
            <person name="Niskanen T."/>
            <person name="Noordeloos M.E."/>
            <person name="Ohm R.A."/>
            <person name="Ortiz-Santana B."/>
            <person name="Ovrebo C."/>
            <person name="Racz N."/>
            <person name="Riley R."/>
            <person name="Savchenko A."/>
            <person name="Shiryaev A."/>
            <person name="Soop K."/>
            <person name="Spirin V."/>
            <person name="Szebenyi C."/>
            <person name="Tomsovsky M."/>
            <person name="Tulloss R.E."/>
            <person name="Uehling J."/>
            <person name="Grigoriev I.V."/>
            <person name="Vagvolgyi C."/>
            <person name="Papp T."/>
            <person name="Martin F.M."/>
            <person name="Miettinen O."/>
            <person name="Hibbett D.S."/>
            <person name="Nagy L.G."/>
        </authorList>
    </citation>
    <scope>NUCLEOTIDE SEQUENCE [LARGE SCALE GENOMIC DNA]</scope>
    <source>
        <strain evidence="2 3">FP101781</strain>
    </source>
</reference>
<evidence type="ECO:0000313" key="3">
    <source>
        <dbReference type="Proteomes" id="UP000298030"/>
    </source>
</evidence>
<dbReference type="Proteomes" id="UP000298030">
    <property type="component" value="Unassembled WGS sequence"/>
</dbReference>
<dbReference type="AlphaFoldDB" id="A0A4Y7T6Y7"/>
<dbReference type="EMBL" id="QPFP01000028">
    <property type="protein sequence ID" value="TEB29362.1"/>
    <property type="molecule type" value="Genomic_DNA"/>
</dbReference>
<name>A0A4Y7T6Y7_COPMI</name>
<proteinExistence type="predicted"/>
<organism evidence="2 3">
    <name type="scientific">Coprinellus micaceus</name>
    <name type="common">Glistening ink-cap mushroom</name>
    <name type="synonym">Coprinus micaceus</name>
    <dbReference type="NCBI Taxonomy" id="71717"/>
    <lineage>
        <taxon>Eukaryota</taxon>
        <taxon>Fungi</taxon>
        <taxon>Dikarya</taxon>
        <taxon>Basidiomycota</taxon>
        <taxon>Agaricomycotina</taxon>
        <taxon>Agaricomycetes</taxon>
        <taxon>Agaricomycetidae</taxon>
        <taxon>Agaricales</taxon>
        <taxon>Agaricineae</taxon>
        <taxon>Psathyrellaceae</taxon>
        <taxon>Coprinellus</taxon>
    </lineage>
</organism>
<sequence>MTSFTLILQRHFKGAPHLIDGKWEGRVRGSGGCDPRARPARTSPISAPEEKARGSGTGAARLEAATLGQRRRGRRPYAQEKARGGGTGAARLEAATLGQRRRGRRPYARAEGWAGARRELRSTAREEAPEGSRVDLRQGLRMRDSGGRGGLWPFDCPPLSGVSAAPGLEPSILPLQSDPDCQIDQKGRVLERRSSLLPGEAEATAWVGAVAVERKGVGQLNDASECHGHANRNRK</sequence>
<evidence type="ECO:0000313" key="2">
    <source>
        <dbReference type="EMBL" id="TEB29362.1"/>
    </source>
</evidence>
<keyword evidence="3" id="KW-1185">Reference proteome</keyword>
<feature type="region of interest" description="Disordered" evidence="1">
    <location>
        <begin position="23"/>
        <end position="142"/>
    </location>
</feature>
<evidence type="ECO:0000256" key="1">
    <source>
        <dbReference type="SAM" id="MobiDB-lite"/>
    </source>
</evidence>
<gene>
    <name evidence="2" type="ORF">FA13DRAFT_1711306</name>
</gene>
<protein>
    <submittedName>
        <fullName evidence="2">Uncharacterized protein</fullName>
    </submittedName>
</protein>